<dbReference type="InterPro" id="IPR055178">
    <property type="entry name" value="RsdA/BaiN/AoA(So)-like_dom"/>
</dbReference>
<evidence type="ECO:0000313" key="7">
    <source>
        <dbReference type="Proteomes" id="UP000663499"/>
    </source>
</evidence>
<dbReference type="RefSeq" id="WP_207300244.1">
    <property type="nucleotide sequence ID" value="NZ_CP071444.1"/>
</dbReference>
<dbReference type="PANTHER" id="PTHR42887">
    <property type="entry name" value="OS12G0638800 PROTEIN"/>
    <property type="match status" value="1"/>
</dbReference>
<dbReference type="Proteomes" id="UP000663499">
    <property type="component" value="Chromosome"/>
</dbReference>
<dbReference type="EMBL" id="CP071444">
    <property type="protein sequence ID" value="QSX08903.1"/>
    <property type="molecule type" value="Genomic_DNA"/>
</dbReference>
<accession>A0A975AIB5</accession>
<organism evidence="6 7">
    <name type="scientific">Alkalibacter rhizosphaerae</name>
    <dbReference type="NCBI Taxonomy" id="2815577"/>
    <lineage>
        <taxon>Bacteria</taxon>
        <taxon>Bacillati</taxon>
        <taxon>Bacillota</taxon>
        <taxon>Clostridia</taxon>
        <taxon>Eubacteriales</taxon>
        <taxon>Eubacteriaceae</taxon>
        <taxon>Alkalibacter</taxon>
    </lineage>
</organism>
<dbReference type="PRINTS" id="PR00368">
    <property type="entry name" value="FADPNR"/>
</dbReference>
<dbReference type="KEGG" id="alka:J0B03_02150"/>
<dbReference type="InterPro" id="IPR036188">
    <property type="entry name" value="FAD/NAD-bd_sf"/>
</dbReference>
<dbReference type="NCBIfam" id="TIGR00275">
    <property type="entry name" value="aminoacetone oxidase family FAD-binding enzyme"/>
    <property type="match status" value="1"/>
</dbReference>
<evidence type="ECO:0000313" key="6">
    <source>
        <dbReference type="EMBL" id="QSX08903.1"/>
    </source>
</evidence>
<dbReference type="Pfam" id="PF22780">
    <property type="entry name" value="HI0933_like_1st"/>
    <property type="match status" value="1"/>
</dbReference>
<proteinExistence type="predicted"/>
<keyword evidence="2" id="KW-0285">Flavoprotein</keyword>
<dbReference type="PANTHER" id="PTHR42887:SF2">
    <property type="entry name" value="OS12G0638800 PROTEIN"/>
    <property type="match status" value="1"/>
</dbReference>
<dbReference type="InterPro" id="IPR057661">
    <property type="entry name" value="RsdA/BaiN/AoA(So)_Rossmann"/>
</dbReference>
<keyword evidence="7" id="KW-1185">Reference proteome</keyword>
<evidence type="ECO:0000256" key="2">
    <source>
        <dbReference type="ARBA" id="ARBA00022630"/>
    </source>
</evidence>
<reference evidence="6" key="1">
    <citation type="submission" date="2021-03" db="EMBL/GenBank/DDBJ databases">
        <title>Alkalibacter marinus sp. nov., isolated from tidal flat sediment.</title>
        <authorList>
            <person name="Namirimu T."/>
            <person name="Yang J.-A."/>
            <person name="Yang S.-H."/>
            <person name="Kim Y.-J."/>
            <person name="Kwon K.K."/>
        </authorList>
    </citation>
    <scope>NUCLEOTIDE SEQUENCE</scope>
    <source>
        <strain evidence="6">ES005</strain>
    </source>
</reference>
<comment type="cofactor">
    <cofactor evidence="1">
        <name>FAD</name>
        <dbReference type="ChEBI" id="CHEBI:57692"/>
    </cofactor>
</comment>
<feature type="domain" description="RsdA/BaiN/AoA(So)-like insert" evidence="5">
    <location>
        <begin position="193"/>
        <end position="345"/>
    </location>
</feature>
<dbReference type="SUPFAM" id="SSF51905">
    <property type="entry name" value="FAD/NAD(P)-binding domain"/>
    <property type="match status" value="1"/>
</dbReference>
<evidence type="ECO:0000256" key="1">
    <source>
        <dbReference type="ARBA" id="ARBA00001974"/>
    </source>
</evidence>
<evidence type="ECO:0000259" key="5">
    <source>
        <dbReference type="Pfam" id="PF22780"/>
    </source>
</evidence>
<evidence type="ECO:0000256" key="3">
    <source>
        <dbReference type="ARBA" id="ARBA00022827"/>
    </source>
</evidence>
<dbReference type="SUPFAM" id="SSF160996">
    <property type="entry name" value="HI0933 insert domain-like"/>
    <property type="match status" value="1"/>
</dbReference>
<dbReference type="Pfam" id="PF03486">
    <property type="entry name" value="HI0933_like"/>
    <property type="match status" value="1"/>
</dbReference>
<dbReference type="PRINTS" id="PR00411">
    <property type="entry name" value="PNDRDTASEI"/>
</dbReference>
<dbReference type="InterPro" id="IPR004792">
    <property type="entry name" value="BaiN-like"/>
</dbReference>
<dbReference type="Gene3D" id="1.10.8.260">
    <property type="entry name" value="HI0933 insert domain-like"/>
    <property type="match status" value="1"/>
</dbReference>
<gene>
    <name evidence="6" type="ORF">J0B03_02150</name>
</gene>
<name>A0A975AIB5_9FIRM</name>
<dbReference type="Gene3D" id="3.50.50.60">
    <property type="entry name" value="FAD/NAD(P)-binding domain"/>
    <property type="match status" value="1"/>
</dbReference>
<dbReference type="Gene3D" id="2.40.30.10">
    <property type="entry name" value="Translation factors"/>
    <property type="match status" value="1"/>
</dbReference>
<sequence>MSEVIVVGGGPAGMMCAGIAASQGIRVTLVEQNEKLGKKLFITGKGRCNFTNACEIEDFFSNIVTNKRFLYSALYGFTNMDTIRFFNELGVKEKIERGNRVFPQSDHSSDIIKAMEHFLRKNQVQILLGAKVSKIVTDKGQIKGVELQDGSFLPADKVVLATGGVTYRQTGSTGDGFRFARELGHGVREATGALIPLASGDAFVKELQGLSLKNVNVTLYENGKKRAEEFGEMIFTHFGVSGPAILSLSSLMKDNKKTEIAIDFKPALDAEKLDKRIQRDFEKNSNREFKNSLSDLLPKKLIPIVIERSGIDGEKRVHQISREERLALVGLLKKFTVNIQGKADINLGIITSGGVDPKEIDPSTMESKIVKGLYFAGELIDVDALTGGFNLQIAFSTGYLAGINTAQEK</sequence>
<dbReference type="AlphaFoldDB" id="A0A975AIB5"/>
<keyword evidence="3" id="KW-0274">FAD</keyword>
<evidence type="ECO:0000259" key="4">
    <source>
        <dbReference type="Pfam" id="PF03486"/>
    </source>
</evidence>
<feature type="domain" description="RsdA/BaiN/AoA(So)-like Rossmann fold-like" evidence="4">
    <location>
        <begin position="3"/>
        <end position="402"/>
    </location>
</feature>
<dbReference type="InterPro" id="IPR023166">
    <property type="entry name" value="BaiN-like_dom_sf"/>
</dbReference>
<protein>
    <submittedName>
        <fullName evidence="6">NAD(P)/FAD-dependent oxidoreductase</fullName>
    </submittedName>
</protein>